<dbReference type="OrthoDB" id="4965547at2"/>
<dbReference type="EMBL" id="SHLA01000001">
    <property type="protein sequence ID" value="RZU63430.1"/>
    <property type="molecule type" value="Genomic_DNA"/>
</dbReference>
<dbReference type="Proteomes" id="UP000292685">
    <property type="component" value="Unassembled WGS sequence"/>
</dbReference>
<comment type="caution">
    <text evidence="1">The sequence shown here is derived from an EMBL/GenBank/DDBJ whole genome shotgun (WGS) entry which is preliminary data.</text>
</comment>
<proteinExistence type="predicted"/>
<name>A0A4Q8AGD9_9MICC</name>
<evidence type="ECO:0000313" key="1">
    <source>
        <dbReference type="EMBL" id="RZU63430.1"/>
    </source>
</evidence>
<protein>
    <submittedName>
        <fullName evidence="1">Uncharacterized protein</fullName>
    </submittedName>
</protein>
<evidence type="ECO:0000313" key="2">
    <source>
        <dbReference type="Proteomes" id="UP000292685"/>
    </source>
</evidence>
<keyword evidence="2" id="KW-1185">Reference proteome</keyword>
<dbReference type="RefSeq" id="WP_130451803.1">
    <property type="nucleotide sequence ID" value="NZ_PGGT01000012.1"/>
</dbReference>
<dbReference type="AlphaFoldDB" id="A0A4Q8AGD9"/>
<organism evidence="1 2">
    <name type="scientific">Zhihengliuella halotolerans</name>
    <dbReference type="NCBI Taxonomy" id="370736"/>
    <lineage>
        <taxon>Bacteria</taxon>
        <taxon>Bacillati</taxon>
        <taxon>Actinomycetota</taxon>
        <taxon>Actinomycetes</taxon>
        <taxon>Micrococcales</taxon>
        <taxon>Micrococcaceae</taxon>
        <taxon>Zhihengliuella</taxon>
    </lineage>
</organism>
<gene>
    <name evidence="1" type="ORF">EV380_3048</name>
</gene>
<sequence length="247" mass="26953">MSSPLLPLDVLESSTRRVVRTGDGRFFAAADDVAEPAVDARIQKQASALHRQRACWTSHPATLHVVGAPEPWQKSLIAEVRHALEARGITCTTTAEPADAAPLNTDVALLLQNDPATRSRWCRRLRPNAPVTSLYREGDLWFIDPLCTSPGDPDAAQVTRRRHAASPAARELELWWDSAAPGRTTQEPDSATRAAILTRLLGMLHAHWSAGPAADADRRTLWIHDTVRGTATTHTVLGFPEPAPRPS</sequence>
<accession>A0A4Q8AGD9</accession>
<reference evidence="1 2" key="1">
    <citation type="submission" date="2019-02" db="EMBL/GenBank/DDBJ databases">
        <title>Sequencing the genomes of 1000 actinobacteria strains.</title>
        <authorList>
            <person name="Klenk H.-P."/>
        </authorList>
    </citation>
    <scope>NUCLEOTIDE SEQUENCE [LARGE SCALE GENOMIC DNA]</scope>
    <source>
        <strain evidence="1 2">DSM 17364</strain>
    </source>
</reference>